<keyword evidence="9" id="KW-1185">Reference proteome</keyword>
<evidence type="ECO:0000256" key="1">
    <source>
        <dbReference type="ARBA" id="ARBA00022723"/>
    </source>
</evidence>
<dbReference type="SUPFAM" id="SSF57667">
    <property type="entry name" value="beta-beta-alpha zinc fingers"/>
    <property type="match status" value="1"/>
</dbReference>
<dbReference type="Proteomes" id="UP001066276">
    <property type="component" value="Chromosome 4_2"/>
</dbReference>
<feature type="domain" description="C2H2-type" evidence="7">
    <location>
        <begin position="20"/>
        <end position="47"/>
    </location>
</feature>
<dbReference type="Pfam" id="PF00096">
    <property type="entry name" value="zf-C2H2"/>
    <property type="match status" value="1"/>
</dbReference>
<keyword evidence="1" id="KW-0479">Metal-binding</keyword>
<dbReference type="PROSITE" id="PS50157">
    <property type="entry name" value="ZINC_FINGER_C2H2_2"/>
    <property type="match status" value="2"/>
</dbReference>
<feature type="domain" description="C2H2-type" evidence="7">
    <location>
        <begin position="1"/>
        <end position="19"/>
    </location>
</feature>
<dbReference type="InterPro" id="IPR036236">
    <property type="entry name" value="Znf_C2H2_sf"/>
</dbReference>
<name>A0AAV7SUA8_PLEWA</name>
<evidence type="ECO:0000256" key="4">
    <source>
        <dbReference type="ARBA" id="ARBA00022833"/>
    </source>
</evidence>
<evidence type="ECO:0000259" key="7">
    <source>
        <dbReference type="PROSITE" id="PS50157"/>
    </source>
</evidence>
<evidence type="ECO:0000313" key="8">
    <source>
        <dbReference type="EMBL" id="KAJ1167522.1"/>
    </source>
</evidence>
<dbReference type="GO" id="GO:0000981">
    <property type="term" value="F:DNA-binding transcription factor activity, RNA polymerase II-specific"/>
    <property type="evidence" value="ECO:0007669"/>
    <property type="project" value="TreeGrafter"/>
</dbReference>
<keyword evidence="2" id="KW-0677">Repeat</keyword>
<organism evidence="8 9">
    <name type="scientific">Pleurodeles waltl</name>
    <name type="common">Iberian ribbed newt</name>
    <dbReference type="NCBI Taxonomy" id="8319"/>
    <lineage>
        <taxon>Eukaryota</taxon>
        <taxon>Metazoa</taxon>
        <taxon>Chordata</taxon>
        <taxon>Craniata</taxon>
        <taxon>Vertebrata</taxon>
        <taxon>Euteleostomi</taxon>
        <taxon>Amphibia</taxon>
        <taxon>Batrachia</taxon>
        <taxon>Caudata</taxon>
        <taxon>Salamandroidea</taxon>
        <taxon>Salamandridae</taxon>
        <taxon>Pleurodelinae</taxon>
        <taxon>Pleurodeles</taxon>
    </lineage>
</organism>
<reference evidence="8" key="1">
    <citation type="journal article" date="2022" name="bioRxiv">
        <title>Sequencing and chromosome-scale assembly of the giantPleurodeles waltlgenome.</title>
        <authorList>
            <person name="Brown T."/>
            <person name="Elewa A."/>
            <person name="Iarovenko S."/>
            <person name="Subramanian E."/>
            <person name="Araus A.J."/>
            <person name="Petzold A."/>
            <person name="Susuki M."/>
            <person name="Suzuki K.-i.T."/>
            <person name="Hayashi T."/>
            <person name="Toyoda A."/>
            <person name="Oliveira C."/>
            <person name="Osipova E."/>
            <person name="Leigh N.D."/>
            <person name="Simon A."/>
            <person name="Yun M.H."/>
        </authorList>
    </citation>
    <scope>NUCLEOTIDE SEQUENCE</scope>
    <source>
        <strain evidence="8">20211129_DDA</strain>
        <tissue evidence="8">Liver</tissue>
    </source>
</reference>
<comment type="caution">
    <text evidence="8">The sequence shown here is derived from an EMBL/GenBank/DDBJ whole genome shotgun (WGS) entry which is preliminary data.</text>
</comment>
<evidence type="ECO:0000256" key="5">
    <source>
        <dbReference type="ARBA" id="ARBA00023242"/>
    </source>
</evidence>
<keyword evidence="5" id="KW-0539">Nucleus</keyword>
<dbReference type="PANTHER" id="PTHR23235:SF142">
    <property type="entry name" value="ZINC FINGER PROTEIN 384"/>
    <property type="match status" value="1"/>
</dbReference>
<keyword evidence="4" id="KW-0862">Zinc</keyword>
<dbReference type="InterPro" id="IPR013087">
    <property type="entry name" value="Znf_C2H2_type"/>
</dbReference>
<gene>
    <name evidence="8" type="ORF">NDU88_007913</name>
</gene>
<evidence type="ECO:0000256" key="6">
    <source>
        <dbReference type="PROSITE-ProRule" id="PRU00042"/>
    </source>
</evidence>
<evidence type="ECO:0000256" key="3">
    <source>
        <dbReference type="ARBA" id="ARBA00022771"/>
    </source>
</evidence>
<accession>A0AAV7SUA8</accession>
<evidence type="ECO:0000313" key="9">
    <source>
        <dbReference type="Proteomes" id="UP001066276"/>
    </source>
</evidence>
<feature type="non-terminal residue" evidence="8">
    <location>
        <position position="50"/>
    </location>
</feature>
<dbReference type="PANTHER" id="PTHR23235">
    <property type="entry name" value="KRUEPPEL-LIKE TRANSCRIPTION FACTOR"/>
    <property type="match status" value="1"/>
</dbReference>
<dbReference type="GO" id="GO:0000978">
    <property type="term" value="F:RNA polymerase II cis-regulatory region sequence-specific DNA binding"/>
    <property type="evidence" value="ECO:0007669"/>
    <property type="project" value="TreeGrafter"/>
</dbReference>
<feature type="non-terminal residue" evidence="8">
    <location>
        <position position="1"/>
    </location>
</feature>
<protein>
    <recommendedName>
        <fullName evidence="7">C2H2-type domain-containing protein</fullName>
    </recommendedName>
</protein>
<dbReference type="AlphaFoldDB" id="A0AAV7SUA8"/>
<dbReference type="Gene3D" id="3.30.160.60">
    <property type="entry name" value="Classic Zinc Finger"/>
    <property type="match status" value="2"/>
</dbReference>
<dbReference type="EMBL" id="JANPWB010000008">
    <property type="protein sequence ID" value="KAJ1167522.1"/>
    <property type="molecule type" value="Genomic_DNA"/>
</dbReference>
<dbReference type="GO" id="GO:0008270">
    <property type="term" value="F:zinc ion binding"/>
    <property type="evidence" value="ECO:0007669"/>
    <property type="project" value="UniProtKB-KW"/>
</dbReference>
<dbReference type="FunFam" id="3.30.160.60:FF:002343">
    <property type="entry name" value="Zinc finger protein 33A"/>
    <property type="match status" value="1"/>
</dbReference>
<sequence>FSCYSALRIHQRTHRGEKPFKCSECAKCFSWLSQLQTHHRTHTGEKPFKC</sequence>
<dbReference type="PROSITE" id="PS00028">
    <property type="entry name" value="ZINC_FINGER_C2H2_1"/>
    <property type="match status" value="1"/>
</dbReference>
<evidence type="ECO:0000256" key="2">
    <source>
        <dbReference type="ARBA" id="ARBA00022737"/>
    </source>
</evidence>
<proteinExistence type="predicted"/>
<keyword evidence="3 6" id="KW-0863">Zinc-finger</keyword>